<evidence type="ECO:0000259" key="1">
    <source>
        <dbReference type="Pfam" id="PF13439"/>
    </source>
</evidence>
<dbReference type="Pfam" id="PF13692">
    <property type="entry name" value="Glyco_trans_1_4"/>
    <property type="match status" value="1"/>
</dbReference>
<evidence type="ECO:0000313" key="3">
    <source>
        <dbReference type="Proteomes" id="UP001596052"/>
    </source>
</evidence>
<proteinExistence type="predicted"/>
<feature type="domain" description="Glycosyltransferase subfamily 4-like N-terminal" evidence="1">
    <location>
        <begin position="15"/>
        <end position="208"/>
    </location>
</feature>
<comment type="caution">
    <text evidence="2">The sequence shown here is derived from an EMBL/GenBank/DDBJ whole genome shotgun (WGS) entry which is preliminary data.</text>
</comment>
<dbReference type="EMBL" id="JBHSMQ010000001">
    <property type="protein sequence ID" value="MFC5453933.1"/>
    <property type="molecule type" value="Genomic_DNA"/>
</dbReference>
<dbReference type="SUPFAM" id="SSF53756">
    <property type="entry name" value="UDP-Glycosyltransferase/glycogen phosphorylase"/>
    <property type="match status" value="1"/>
</dbReference>
<dbReference type="PANTHER" id="PTHR12526:SF635">
    <property type="entry name" value="GLYCOSYL TRANSFERASE GROUP 1"/>
    <property type="match status" value="1"/>
</dbReference>
<dbReference type="RefSeq" id="WP_377163494.1">
    <property type="nucleotide sequence ID" value="NZ_JBHSMQ010000001.1"/>
</dbReference>
<evidence type="ECO:0000313" key="2">
    <source>
        <dbReference type="EMBL" id="MFC5453933.1"/>
    </source>
</evidence>
<dbReference type="Pfam" id="PF13439">
    <property type="entry name" value="Glyco_transf_4"/>
    <property type="match status" value="1"/>
</dbReference>
<sequence>MKKHKIVLLSDNLQGGAALVPNLLANDLSAQEGYEVHRWHFTPPATPAFFQPSVQEKSLYRNRKRPFVERIVKNFSKKVASVMRHKRNELALLEAVKRERPDLIHVHNIHSADIDHSTLQKLPADIPIVWTLHDFWPLKAIAFSWSEREDKQLQRYKIGTWSRAALLQKRDAFFSQRKNLTLVAPSAYVQRVVRHYAARHQVPCAVIPYVINRGFFRPQDHAAAAEKWGLTSDKTWIGIGSTWNNSRKGMDVLWRALAHADCRSLGLLIWGHESNQQPIIKDLTIRNAGYVSETDRVASLYAAVDAFICPTKADTGPLTVMESMAVGTPVLASRVGGIPERISHGESGLLFPSQDHLALAALLEDIQKDIWPLKELGERARSFALQNFEPQRQVHQHMDLYQSVLQRTP</sequence>
<dbReference type="Proteomes" id="UP001596052">
    <property type="component" value="Unassembled WGS sequence"/>
</dbReference>
<organism evidence="2 3">
    <name type="scientific">Prosthecobacter fluviatilis</name>
    <dbReference type="NCBI Taxonomy" id="445931"/>
    <lineage>
        <taxon>Bacteria</taxon>
        <taxon>Pseudomonadati</taxon>
        <taxon>Verrucomicrobiota</taxon>
        <taxon>Verrucomicrobiia</taxon>
        <taxon>Verrucomicrobiales</taxon>
        <taxon>Verrucomicrobiaceae</taxon>
        <taxon>Prosthecobacter</taxon>
    </lineage>
</organism>
<dbReference type="InterPro" id="IPR028098">
    <property type="entry name" value="Glyco_trans_4-like_N"/>
</dbReference>
<protein>
    <submittedName>
        <fullName evidence="2">Glycosyltransferase</fullName>
        <ecNumber evidence="2">2.4.-.-</ecNumber>
    </submittedName>
</protein>
<name>A0ABW0KKD6_9BACT</name>
<dbReference type="GO" id="GO:0016757">
    <property type="term" value="F:glycosyltransferase activity"/>
    <property type="evidence" value="ECO:0007669"/>
    <property type="project" value="UniProtKB-KW"/>
</dbReference>
<reference evidence="3" key="1">
    <citation type="journal article" date="2019" name="Int. J. Syst. Evol. Microbiol.">
        <title>The Global Catalogue of Microorganisms (GCM) 10K type strain sequencing project: providing services to taxonomists for standard genome sequencing and annotation.</title>
        <authorList>
            <consortium name="The Broad Institute Genomics Platform"/>
            <consortium name="The Broad Institute Genome Sequencing Center for Infectious Disease"/>
            <person name="Wu L."/>
            <person name="Ma J."/>
        </authorList>
    </citation>
    <scope>NUCLEOTIDE SEQUENCE [LARGE SCALE GENOMIC DNA]</scope>
    <source>
        <strain evidence="3">CGMCC 4.1469</strain>
    </source>
</reference>
<accession>A0ABW0KKD6</accession>
<gene>
    <name evidence="2" type="ORF">ACFQDI_03610</name>
</gene>
<keyword evidence="3" id="KW-1185">Reference proteome</keyword>
<dbReference type="PANTHER" id="PTHR12526">
    <property type="entry name" value="GLYCOSYLTRANSFERASE"/>
    <property type="match status" value="1"/>
</dbReference>
<keyword evidence="2" id="KW-0808">Transferase</keyword>
<keyword evidence="2" id="KW-0328">Glycosyltransferase</keyword>
<dbReference type="Gene3D" id="3.40.50.2000">
    <property type="entry name" value="Glycogen Phosphorylase B"/>
    <property type="match status" value="2"/>
</dbReference>
<dbReference type="EC" id="2.4.-.-" evidence="2"/>